<dbReference type="GO" id="GO:0052861">
    <property type="term" value="F:endo-1,3(4)-beta-glucanase activity"/>
    <property type="evidence" value="ECO:0007669"/>
    <property type="project" value="InterPro"/>
</dbReference>
<feature type="chain" id="PRO_5021265913" description="glucan endo-1,3-beta-D-glucosidase" evidence="11">
    <location>
        <begin position="27"/>
        <end position="1820"/>
    </location>
</feature>
<dbReference type="InterPro" id="IPR040720">
    <property type="entry name" value="GH81_C"/>
</dbReference>
<dbReference type="PANTHER" id="PTHR31983:SF0">
    <property type="entry name" value="GLUCAN ENDO-1,3-BETA-D-GLUCOSIDASE 2"/>
    <property type="match status" value="1"/>
</dbReference>
<evidence type="ECO:0000313" key="14">
    <source>
        <dbReference type="EMBL" id="TFE88561.1"/>
    </source>
</evidence>
<dbReference type="SMART" id="SM00060">
    <property type="entry name" value="FN3"/>
    <property type="match status" value="8"/>
</dbReference>
<feature type="domain" description="CBM56" evidence="13">
    <location>
        <begin position="984"/>
        <end position="1071"/>
    </location>
</feature>
<evidence type="ECO:0000256" key="2">
    <source>
        <dbReference type="ARBA" id="ARBA00010730"/>
    </source>
</evidence>
<dbReference type="GO" id="GO:0042973">
    <property type="term" value="F:glucan endo-1,3-beta-D-glucosidase activity"/>
    <property type="evidence" value="ECO:0007669"/>
    <property type="project" value="UniProtKB-EC"/>
</dbReference>
<keyword evidence="7" id="KW-0326">Glycosidase</keyword>
<dbReference type="InterPro" id="IPR036116">
    <property type="entry name" value="FN3_sf"/>
</dbReference>
<accession>A0A4Y8Q3J4</accession>
<feature type="signal peptide" evidence="11">
    <location>
        <begin position="1"/>
        <end position="26"/>
    </location>
</feature>
<dbReference type="EC" id="3.2.1.39" evidence="3"/>
<dbReference type="RefSeq" id="WP_230632711.1">
    <property type="nucleotide sequence ID" value="NZ_MYFO02000002.1"/>
</dbReference>
<feature type="domain" description="Fibronectin type-III" evidence="12">
    <location>
        <begin position="1083"/>
        <end position="1172"/>
    </location>
</feature>
<comment type="catalytic activity">
    <reaction evidence="1">
        <text>Hydrolysis of (1-&gt;3)-beta-D-glucosidic linkages in (1-&gt;3)-beta-D-glucans.</text>
        <dbReference type="EC" id="3.2.1.39"/>
    </reaction>
</comment>
<gene>
    <name evidence="14" type="ORF">B5M42_08895</name>
</gene>
<evidence type="ECO:0000256" key="6">
    <source>
        <dbReference type="ARBA" id="ARBA00023277"/>
    </source>
</evidence>
<dbReference type="PROSITE" id="PS50853">
    <property type="entry name" value="FN3"/>
    <property type="match status" value="7"/>
</dbReference>
<feature type="compositionally biased region" description="Low complexity" evidence="10">
    <location>
        <begin position="1556"/>
        <end position="1565"/>
    </location>
</feature>
<dbReference type="InterPro" id="IPR047569">
    <property type="entry name" value="CBM56"/>
</dbReference>
<protein>
    <recommendedName>
        <fullName evidence="3">glucan endo-1,3-beta-D-glucosidase</fullName>
        <ecNumber evidence="3">3.2.1.39</ecNumber>
    </recommendedName>
</protein>
<dbReference type="PROSITE" id="PS52005">
    <property type="entry name" value="CBM56"/>
    <property type="match status" value="2"/>
</dbReference>
<feature type="domain" description="CBM56" evidence="13">
    <location>
        <begin position="1729"/>
        <end position="1819"/>
    </location>
</feature>
<dbReference type="CDD" id="cd00063">
    <property type="entry name" value="FN3"/>
    <property type="match status" value="7"/>
</dbReference>
<feature type="domain" description="Fibronectin type-III" evidence="12">
    <location>
        <begin position="896"/>
        <end position="984"/>
    </location>
</feature>
<name>A0A4Y8Q3J4_9BACL</name>
<feature type="domain" description="Fibronectin type-III" evidence="12">
    <location>
        <begin position="807"/>
        <end position="893"/>
    </location>
</feature>
<comment type="similarity">
    <text evidence="2">Belongs to the glycosyl hydrolase 81 family.</text>
</comment>
<feature type="domain" description="Fibronectin type-III" evidence="12">
    <location>
        <begin position="1177"/>
        <end position="1266"/>
    </location>
</feature>
<feature type="domain" description="Fibronectin type-III" evidence="12">
    <location>
        <begin position="1641"/>
        <end position="1730"/>
    </location>
</feature>
<feature type="region of interest" description="Disordered" evidence="10">
    <location>
        <begin position="1540"/>
        <end position="1565"/>
    </location>
</feature>
<dbReference type="GO" id="GO:0071555">
    <property type="term" value="P:cell wall organization"/>
    <property type="evidence" value="ECO:0007669"/>
    <property type="project" value="UniProtKB-KW"/>
</dbReference>
<evidence type="ECO:0000259" key="13">
    <source>
        <dbReference type="PROSITE" id="PS52005"/>
    </source>
</evidence>
<dbReference type="PROSITE" id="PS52008">
    <property type="entry name" value="GH81"/>
    <property type="match status" value="1"/>
</dbReference>
<evidence type="ECO:0000256" key="7">
    <source>
        <dbReference type="ARBA" id="ARBA00023295"/>
    </source>
</evidence>
<keyword evidence="8" id="KW-0961">Cell wall biogenesis/degradation</keyword>
<evidence type="ECO:0000256" key="10">
    <source>
        <dbReference type="SAM" id="MobiDB-lite"/>
    </source>
</evidence>
<dbReference type="InterPro" id="IPR013783">
    <property type="entry name" value="Ig-like_fold"/>
</dbReference>
<dbReference type="InterPro" id="IPR005200">
    <property type="entry name" value="Endo-beta-glucanase"/>
</dbReference>
<dbReference type="Pfam" id="PF00041">
    <property type="entry name" value="fn3"/>
    <property type="match status" value="7"/>
</dbReference>
<keyword evidence="5" id="KW-0378">Hydrolase</keyword>
<dbReference type="InterPro" id="IPR003961">
    <property type="entry name" value="FN3_dom"/>
</dbReference>
<feature type="domain" description="Fibronectin type-III" evidence="12">
    <location>
        <begin position="1271"/>
        <end position="1360"/>
    </location>
</feature>
<dbReference type="Gene3D" id="2.60.40.10">
    <property type="entry name" value="Immunoglobulins"/>
    <property type="match status" value="7"/>
</dbReference>
<evidence type="ECO:0000313" key="15">
    <source>
        <dbReference type="Proteomes" id="UP000298246"/>
    </source>
</evidence>
<evidence type="ECO:0000256" key="5">
    <source>
        <dbReference type="ARBA" id="ARBA00022801"/>
    </source>
</evidence>
<evidence type="ECO:0000256" key="11">
    <source>
        <dbReference type="SAM" id="SignalP"/>
    </source>
</evidence>
<keyword evidence="6" id="KW-0119">Carbohydrate metabolism</keyword>
<reference evidence="14 15" key="1">
    <citation type="submission" date="2017-03" db="EMBL/GenBank/DDBJ databases">
        <title>Isolation of Levoglucosan Utilizing Bacteria.</title>
        <authorList>
            <person name="Arya A.S."/>
        </authorList>
    </citation>
    <scope>NUCLEOTIDE SEQUENCE [LARGE SCALE GENOMIC DNA]</scope>
    <source>
        <strain evidence="14 15">MEC069</strain>
    </source>
</reference>
<feature type="domain" description="Fibronectin type-III" evidence="12">
    <location>
        <begin position="1548"/>
        <end position="1637"/>
    </location>
</feature>
<keyword evidence="9" id="KW-0624">Polysaccharide degradation</keyword>
<dbReference type="FunFam" id="2.60.40.10:FF:001114">
    <property type="entry name" value="Chitinase A1"/>
    <property type="match status" value="1"/>
</dbReference>
<keyword evidence="15" id="KW-1185">Reference proteome</keyword>
<keyword evidence="4 11" id="KW-0732">Signal</keyword>
<dbReference type="GO" id="GO:0030246">
    <property type="term" value="F:carbohydrate binding"/>
    <property type="evidence" value="ECO:0007669"/>
    <property type="project" value="UniProtKB-UniRule"/>
</dbReference>
<proteinExistence type="inferred from homology"/>
<organism evidence="14 15">
    <name type="scientific">Paenibacillus athensensis</name>
    <dbReference type="NCBI Taxonomy" id="1967502"/>
    <lineage>
        <taxon>Bacteria</taxon>
        <taxon>Bacillati</taxon>
        <taxon>Bacillota</taxon>
        <taxon>Bacilli</taxon>
        <taxon>Bacillales</taxon>
        <taxon>Paenibacillaceae</taxon>
        <taxon>Paenibacillus</taxon>
    </lineage>
</organism>
<evidence type="ECO:0000256" key="1">
    <source>
        <dbReference type="ARBA" id="ARBA00000382"/>
    </source>
</evidence>
<evidence type="ECO:0000256" key="4">
    <source>
        <dbReference type="ARBA" id="ARBA00022729"/>
    </source>
</evidence>
<evidence type="ECO:0000259" key="12">
    <source>
        <dbReference type="PROSITE" id="PS50853"/>
    </source>
</evidence>
<dbReference type="Pfam" id="PF22184">
    <property type="entry name" value="CBM_56"/>
    <property type="match status" value="2"/>
</dbReference>
<dbReference type="SUPFAM" id="SSF49265">
    <property type="entry name" value="Fibronectin type III"/>
    <property type="match status" value="5"/>
</dbReference>
<comment type="caution">
    <text evidence="14">The sequence shown here is derived from an EMBL/GenBank/DDBJ whole genome shotgun (WGS) entry which is preliminary data.</text>
</comment>
<feature type="region of interest" description="Disordered" evidence="10">
    <location>
        <begin position="1078"/>
        <end position="1101"/>
    </location>
</feature>
<feature type="compositionally biased region" description="Low complexity" evidence="10">
    <location>
        <begin position="1091"/>
        <end position="1101"/>
    </location>
</feature>
<dbReference type="Proteomes" id="UP000298246">
    <property type="component" value="Unassembled WGS sequence"/>
</dbReference>
<evidence type="ECO:0000256" key="8">
    <source>
        <dbReference type="ARBA" id="ARBA00023316"/>
    </source>
</evidence>
<dbReference type="Pfam" id="PF17652">
    <property type="entry name" value="Glyco_hydro81C"/>
    <property type="match status" value="1"/>
</dbReference>
<evidence type="ECO:0000256" key="3">
    <source>
        <dbReference type="ARBA" id="ARBA00012780"/>
    </source>
</evidence>
<dbReference type="PANTHER" id="PTHR31983">
    <property type="entry name" value="ENDO-1,3(4)-BETA-GLUCANASE 1"/>
    <property type="match status" value="1"/>
</dbReference>
<evidence type="ECO:0000256" key="9">
    <source>
        <dbReference type="ARBA" id="ARBA00023326"/>
    </source>
</evidence>
<dbReference type="GO" id="GO:0000272">
    <property type="term" value="P:polysaccharide catabolic process"/>
    <property type="evidence" value="ECO:0007669"/>
    <property type="project" value="UniProtKB-KW"/>
</dbReference>
<dbReference type="EMBL" id="MYFO01000009">
    <property type="protein sequence ID" value="TFE88561.1"/>
    <property type="molecule type" value="Genomic_DNA"/>
</dbReference>
<sequence length="1820" mass="190596">MKKIIFTAMALLLVLTLLQPTSPAYAFSGEVSVGAGSYTTALPPETSAPSYWDIDRVHGQLAYPVPQSTIYKTSNVTGPIPTSDWWSDLAWDPFSERQYPHPLAFWPKTGGLQVYYPGKSIGIMVDRFGWQRDIQANIQDSNAKDFMLGHSATSFPDAKVDGYSDWMVTASFASGSNSMKLTYGHGSPYVYGIFAGGNPKLTFPTAPTVFSGNANSAVLGIKTNGKYYALFGPTGSTWSGIGTTTLVNNLNGKNYFSLALLPDGLTDATAPAALSKYQQYAYSHVTNTQVSWNFDEATSMVTSTYNFTVTPKETGAPAATLFALYPHQWKNSATPLLNSYTYNSIRGKMIVGEGSSFSMSIKFNGILPVLPNKGTYNVNQLKTYLQQDGAENKYSPLYKTDTYFAGKELNRWTQIAAIADQVDPTLAPTARNKVKTALEDYLKASKSDGTQDPNAFFGYNSTWGTLIGYREGFYSAPLLSDHHFHYGYFIKAAADIARVDKTWASDAQWGGMVKMLIREIANPNRNDTMFPFLRNFDPYAGHSWANGKGHTADGNDQESVSEALNAWSGIIQWGEATGDKTLRDLGIYLYTTEMTAGDQYWFDVDNENLPADYNHSAVWMVFGGKSANATWWTDNPRLKFPILWLPLTASSLYLGYHPDYVKEQYDDMMGPSTTEYINAYGQGQYNSEEKWDDLSNMYYALYDPAAAIANLNALGTNFPTEIGNSHSNTYYWVHNLNALGRPDPSVTANYPIYAVFNKNGVRSYFVYNMKNTAITVDFSDGQRVTAQPNSFNTDNGVHIMDTIAPSTPTNVSVLRKSSNYVDLTWTASTDNRGVAGYEVYRNGVKVGTTSTTSYHDTGLSATTAYSYTVKAKDLDGLLSGASTALNVTTTAVDTTAPSVPTGLLQAASTTTSVTLAWNAAADNVQTTDYDVYRNGTLVGTVQGTSFTDKGLQAVTVYTYTVKARDAAGNTSAASAALQARTDLIQTGDFTQKITEPTTTQAKYSVVFGDTPSTVILNAKINGGGQSGYMMTNNNGTWEYTVPVPANATIDYFYTYIINGVGKDSQSFSYKMGLFSPPPADSQAPTAPTGLTSPSKTSSSVSLSWTASTDNVGVTGYDVYSGASLVASTTGATSVTVSGLSAGTSYTFTVKAKDAAGNVSAASSGLTVVTDATADTQAPTAPTGLTSPSKTSTSVSLSWSASTDNVGVTGYDVYSGASLVASTTGATSVTVSGLTANTSYTFTVKAKDAAGNVSAASSGLTVVTNASADTQAPTAPTGLTSPSKTSTSVSLSWTASTDNVGVTGYDVYSGASVVASTTGATSVTVSGLSAGTSYTFTVKAKDAAGNVSAASSGLTVVTDSGQTGGATSNVFFVRDGAAPGTPGALSNTAGSNAATDAVPSAGGQNLDVTSPASSQVVEWVSPAITGTYNSGGATVYTLYVDSGTSVGNAFKAQVQYDFNGDGTYDRTETFGYKATDPVAGNESYTTQGVQASGAALTNMTGGKVKLRVWMALGSGSTNTVRTDATSAQGSQSQLTIPYTVASGPADTQAPTAPTGLTSPSKTSSSVSLSWTASTDNVGVTGYDVFSGSTVVASTTGATSATVSGLSANTSYTFTVKAKDAAGNVSAASSAVSVTTNAGDTQAPTAPTGLAAPSKTSTSVNLSWTASTDNVGVTGYDVYSGSTVVASTTGATSATVSGLSANTSYTFTVKAKDAAGNVSAASSALSVTTNPLAGDFTDTITKLSASSAKWTFTPNPSATSVILHYTIAGQGQQNVNMSVNGTNWEYTVTSGLSAGAVVTYSYTYTLSGQGAKDSSNMSYTQP</sequence>